<gene>
    <name evidence="1" type="ORF">MM415A02705_0002</name>
</gene>
<protein>
    <submittedName>
        <fullName evidence="1">Uncharacterized protein</fullName>
    </submittedName>
</protein>
<evidence type="ECO:0000313" key="1">
    <source>
        <dbReference type="EMBL" id="QJA72596.1"/>
    </source>
</evidence>
<dbReference type="AlphaFoldDB" id="A0A6M3JRN0"/>
<name>A0A6M3JRN0_9ZZZZ</name>
<dbReference type="EMBL" id="MT141964">
    <property type="protein sequence ID" value="QJA72596.1"/>
    <property type="molecule type" value="Genomic_DNA"/>
</dbReference>
<organism evidence="1">
    <name type="scientific">viral metagenome</name>
    <dbReference type="NCBI Taxonomy" id="1070528"/>
    <lineage>
        <taxon>unclassified sequences</taxon>
        <taxon>metagenomes</taxon>
        <taxon>organismal metagenomes</taxon>
    </lineage>
</organism>
<reference evidence="1" key="1">
    <citation type="submission" date="2020-03" db="EMBL/GenBank/DDBJ databases">
        <title>The deep terrestrial virosphere.</title>
        <authorList>
            <person name="Holmfeldt K."/>
            <person name="Nilsson E."/>
            <person name="Simone D."/>
            <person name="Lopez-Fernandez M."/>
            <person name="Wu X."/>
            <person name="de Brujin I."/>
            <person name="Lundin D."/>
            <person name="Andersson A."/>
            <person name="Bertilsson S."/>
            <person name="Dopson M."/>
        </authorList>
    </citation>
    <scope>NUCLEOTIDE SEQUENCE</scope>
    <source>
        <strain evidence="1">MM415A02705</strain>
    </source>
</reference>
<sequence length="169" mass="17560">MATKKVYFGSHGPFVFDDTALVDDPDGDFAGETVRGITTDGQLLIEEAPTEPTNVVRLSDGPIINPTSPQSVTLASGVAAASGNTSYLVLIPEGGAGSGEDTLTSITGFVAGNIVMIRANSDSDTIVVEKNANLNIAIKFVMNSLYDTMLLLCVSTGVYAELSRANNGL</sequence>
<proteinExistence type="predicted"/>
<accession>A0A6M3JRN0</accession>